<evidence type="ECO:0000256" key="1">
    <source>
        <dbReference type="ARBA" id="ARBA00004651"/>
    </source>
</evidence>
<keyword evidence="6 7" id="KW-0472">Membrane</keyword>
<evidence type="ECO:0000259" key="8">
    <source>
        <dbReference type="Pfam" id="PF02308"/>
    </source>
</evidence>
<dbReference type="RefSeq" id="WP_235051882.1">
    <property type="nucleotide sequence ID" value="NZ_JAKFHA010000004.1"/>
</dbReference>
<comment type="similarity">
    <text evidence="2">Belongs to the MgtC/SapB family.</text>
</comment>
<accession>A0AA41TZW2</accession>
<evidence type="ECO:0000256" key="2">
    <source>
        <dbReference type="ARBA" id="ARBA00009298"/>
    </source>
</evidence>
<evidence type="ECO:0000256" key="7">
    <source>
        <dbReference type="SAM" id="Phobius"/>
    </source>
</evidence>
<dbReference type="PANTHER" id="PTHR33778">
    <property type="entry name" value="PROTEIN MGTC"/>
    <property type="match status" value="1"/>
</dbReference>
<evidence type="ECO:0000313" key="10">
    <source>
        <dbReference type="Proteomes" id="UP001165378"/>
    </source>
</evidence>
<dbReference type="AlphaFoldDB" id="A0AA41TZW2"/>
<dbReference type="EMBL" id="JAKFHA010000004">
    <property type="protein sequence ID" value="MCF2527730.1"/>
    <property type="molecule type" value="Genomic_DNA"/>
</dbReference>
<evidence type="ECO:0000256" key="4">
    <source>
        <dbReference type="ARBA" id="ARBA00022692"/>
    </source>
</evidence>
<evidence type="ECO:0000256" key="5">
    <source>
        <dbReference type="ARBA" id="ARBA00022989"/>
    </source>
</evidence>
<dbReference type="PANTHER" id="PTHR33778:SF1">
    <property type="entry name" value="MAGNESIUM TRANSPORTER YHID-RELATED"/>
    <property type="match status" value="1"/>
</dbReference>
<gene>
    <name evidence="9" type="ORF">LZ495_10945</name>
</gene>
<keyword evidence="4 7" id="KW-0812">Transmembrane</keyword>
<feature type="transmembrane region" description="Helical" evidence="7">
    <location>
        <begin position="94"/>
        <end position="115"/>
    </location>
</feature>
<feature type="transmembrane region" description="Helical" evidence="7">
    <location>
        <begin position="64"/>
        <end position="82"/>
    </location>
</feature>
<comment type="subcellular location">
    <subcellularLocation>
        <location evidence="1">Cell membrane</location>
        <topology evidence="1">Multi-pass membrane protein</topology>
    </subcellularLocation>
</comment>
<name>A0AA41TZW2_9ACTN</name>
<organism evidence="9 10">
    <name type="scientific">Yinghuangia soli</name>
    <dbReference type="NCBI Taxonomy" id="2908204"/>
    <lineage>
        <taxon>Bacteria</taxon>
        <taxon>Bacillati</taxon>
        <taxon>Actinomycetota</taxon>
        <taxon>Actinomycetes</taxon>
        <taxon>Kitasatosporales</taxon>
        <taxon>Streptomycetaceae</taxon>
        <taxon>Yinghuangia</taxon>
    </lineage>
</organism>
<dbReference type="Pfam" id="PF02308">
    <property type="entry name" value="MgtC"/>
    <property type="match status" value="1"/>
</dbReference>
<keyword evidence="3" id="KW-1003">Cell membrane</keyword>
<evidence type="ECO:0000256" key="6">
    <source>
        <dbReference type="ARBA" id="ARBA00023136"/>
    </source>
</evidence>
<reference evidence="9" key="1">
    <citation type="submission" date="2022-01" db="EMBL/GenBank/DDBJ databases">
        <title>Genome-Based Taxonomic Classification of the Phylum Actinobacteria.</title>
        <authorList>
            <person name="Gao Y."/>
        </authorList>
    </citation>
    <scope>NUCLEOTIDE SEQUENCE</scope>
    <source>
        <strain evidence="9">KLBMP 8922</strain>
    </source>
</reference>
<sequence length="252" mass="26140">MLELLLAFVLSTAIGVERELRQKSAGLRTHTLVGIGTAVFVEASKYGFADVLPPGHPGYDPSRIAAQIVSGIGFIGGGLIFVRRDAVRGLTTAASVWLTCAVAMASAAGLPWLALSATAMHFIVAYGYTPLLRFFGGPPPRTVEVHLTYLAARGVLPTVLVTCTGAGFQVSDVSVHRIGTDEEPPGKSEQHALLAAEAWAGGPAAGRVPEIRTTSVMLGLEGSGDPYALIARLTELRGVLTVAGGDGGQLPE</sequence>
<dbReference type="Proteomes" id="UP001165378">
    <property type="component" value="Unassembled WGS sequence"/>
</dbReference>
<dbReference type="InterPro" id="IPR049177">
    <property type="entry name" value="MgtC_SapB_SrpB_YhiD_N"/>
</dbReference>
<evidence type="ECO:0000313" key="9">
    <source>
        <dbReference type="EMBL" id="MCF2527730.1"/>
    </source>
</evidence>
<dbReference type="InterPro" id="IPR003416">
    <property type="entry name" value="MgtC/SapB/SrpB/YhiD_fam"/>
</dbReference>
<keyword evidence="5 7" id="KW-1133">Transmembrane helix</keyword>
<evidence type="ECO:0000256" key="3">
    <source>
        <dbReference type="ARBA" id="ARBA00022475"/>
    </source>
</evidence>
<proteinExistence type="inferred from homology"/>
<dbReference type="GO" id="GO:0005886">
    <property type="term" value="C:plasma membrane"/>
    <property type="evidence" value="ECO:0007669"/>
    <property type="project" value="UniProtKB-SubCell"/>
</dbReference>
<keyword evidence="10" id="KW-1185">Reference proteome</keyword>
<protein>
    <submittedName>
        <fullName evidence="9">MgtC/SapB family protein</fullName>
    </submittedName>
</protein>
<comment type="caution">
    <text evidence="9">The sequence shown here is derived from an EMBL/GenBank/DDBJ whole genome shotgun (WGS) entry which is preliminary data.</text>
</comment>
<dbReference type="PRINTS" id="PR01837">
    <property type="entry name" value="MGTCSAPBPROT"/>
</dbReference>
<feature type="domain" description="MgtC/SapB/SrpB/YhiD N-terminal" evidence="8">
    <location>
        <begin position="4"/>
        <end position="132"/>
    </location>
</feature>